<dbReference type="EMBL" id="CM026432">
    <property type="protein sequence ID" value="KAG0556390.1"/>
    <property type="molecule type" value="Genomic_DNA"/>
</dbReference>
<dbReference type="Proteomes" id="UP000822688">
    <property type="component" value="Chromosome 11"/>
</dbReference>
<feature type="transmembrane region" description="Helical" evidence="1">
    <location>
        <begin position="122"/>
        <end position="140"/>
    </location>
</feature>
<feature type="transmembrane region" description="Helical" evidence="1">
    <location>
        <begin position="190"/>
        <end position="211"/>
    </location>
</feature>
<name>A0A8T0GBE9_CERPU</name>
<organism evidence="2 3">
    <name type="scientific">Ceratodon purpureus</name>
    <name type="common">Fire moss</name>
    <name type="synonym">Dicranum purpureum</name>
    <dbReference type="NCBI Taxonomy" id="3225"/>
    <lineage>
        <taxon>Eukaryota</taxon>
        <taxon>Viridiplantae</taxon>
        <taxon>Streptophyta</taxon>
        <taxon>Embryophyta</taxon>
        <taxon>Bryophyta</taxon>
        <taxon>Bryophytina</taxon>
        <taxon>Bryopsida</taxon>
        <taxon>Dicranidae</taxon>
        <taxon>Pseudoditrichales</taxon>
        <taxon>Ditrichaceae</taxon>
        <taxon>Ceratodon</taxon>
    </lineage>
</organism>
<evidence type="ECO:0000313" key="2">
    <source>
        <dbReference type="EMBL" id="KAG0556390.1"/>
    </source>
</evidence>
<keyword evidence="3" id="KW-1185">Reference proteome</keyword>
<protein>
    <submittedName>
        <fullName evidence="2">Uncharacterized protein</fullName>
    </submittedName>
</protein>
<proteinExistence type="predicted"/>
<reference evidence="2 3" key="1">
    <citation type="submission" date="2020-06" db="EMBL/GenBank/DDBJ databases">
        <title>WGS assembly of Ceratodon purpureus strain R40.</title>
        <authorList>
            <person name="Carey S.B."/>
            <person name="Jenkins J."/>
            <person name="Shu S."/>
            <person name="Lovell J.T."/>
            <person name="Sreedasyam A."/>
            <person name="Maumus F."/>
            <person name="Tiley G.P."/>
            <person name="Fernandez-Pozo N."/>
            <person name="Barry K."/>
            <person name="Chen C."/>
            <person name="Wang M."/>
            <person name="Lipzen A."/>
            <person name="Daum C."/>
            <person name="Saski C.A."/>
            <person name="Payton A.C."/>
            <person name="Mcbreen J.C."/>
            <person name="Conrad R.E."/>
            <person name="Kollar L.M."/>
            <person name="Olsson S."/>
            <person name="Huttunen S."/>
            <person name="Landis J.B."/>
            <person name="Wickett N.J."/>
            <person name="Johnson M.G."/>
            <person name="Rensing S.A."/>
            <person name="Grimwood J."/>
            <person name="Schmutz J."/>
            <person name="Mcdaniel S.F."/>
        </authorList>
    </citation>
    <scope>NUCLEOTIDE SEQUENCE [LARGE SCALE GENOMIC DNA]</scope>
    <source>
        <strain evidence="2 3">R40</strain>
    </source>
</reference>
<dbReference type="AlphaFoldDB" id="A0A8T0GBE9"/>
<dbReference type="Pfam" id="PF04654">
    <property type="entry name" value="DUF599"/>
    <property type="match status" value="1"/>
</dbReference>
<sequence>MGWDSRYLDIVLVPLGLFMLAIYHLHLWFKVKYHPESTVIGVNHINRQAWVNNIMSDSMKNGVLAVQTLRNSIMASTLLASTAITLSSIIGALVSSTSGGSSKTLKNFVYGETGNITSTLKYLCLLLCFLFSFVCHVQSIRYASHASFLLSIPVGDNAPGLTPEYVNQFIYRSQNFFSLGLRGYYFSFPLLLWIFGPIPMFVCSVVMLFLLQTLDRAKEFNLTFKILSSPDDSKGENGGTGTFHQILSV</sequence>
<accession>A0A8T0GBE9</accession>
<dbReference type="InterPro" id="IPR006747">
    <property type="entry name" value="DUF599"/>
</dbReference>
<dbReference type="PANTHER" id="PTHR31168:SF1">
    <property type="entry name" value="DUF599 FAMILY PROTEIN"/>
    <property type="match status" value="1"/>
</dbReference>
<feature type="transmembrane region" description="Helical" evidence="1">
    <location>
        <begin position="73"/>
        <end position="94"/>
    </location>
</feature>
<evidence type="ECO:0000256" key="1">
    <source>
        <dbReference type="SAM" id="Phobius"/>
    </source>
</evidence>
<keyword evidence="1" id="KW-0472">Membrane</keyword>
<comment type="caution">
    <text evidence="2">The sequence shown here is derived from an EMBL/GenBank/DDBJ whole genome shotgun (WGS) entry which is preliminary data.</text>
</comment>
<keyword evidence="1" id="KW-0812">Transmembrane</keyword>
<keyword evidence="1" id="KW-1133">Transmembrane helix</keyword>
<evidence type="ECO:0000313" key="3">
    <source>
        <dbReference type="Proteomes" id="UP000822688"/>
    </source>
</evidence>
<dbReference type="PANTHER" id="PTHR31168">
    <property type="entry name" value="OS02G0292800 PROTEIN"/>
    <property type="match status" value="1"/>
</dbReference>
<gene>
    <name evidence="2" type="ORF">KC19_11G050200</name>
</gene>
<feature type="transmembrane region" description="Helical" evidence="1">
    <location>
        <begin position="7"/>
        <end position="29"/>
    </location>
</feature>